<reference evidence="1" key="1">
    <citation type="submission" date="2022-06" db="EMBL/GenBank/DDBJ databases">
        <authorList>
            <consortium name="SYNGENTA / RWTH Aachen University"/>
        </authorList>
    </citation>
    <scope>NUCLEOTIDE SEQUENCE</scope>
</reference>
<comment type="caution">
    <text evidence="1">The sequence shown here is derived from an EMBL/GenBank/DDBJ whole genome shotgun (WGS) entry which is preliminary data.</text>
</comment>
<name>A0AAV0AWQ7_PHAPC</name>
<dbReference type="EMBL" id="CALTRL010001968">
    <property type="protein sequence ID" value="CAH7674304.1"/>
    <property type="molecule type" value="Genomic_DNA"/>
</dbReference>
<keyword evidence="2" id="KW-1185">Reference proteome</keyword>
<evidence type="ECO:0000313" key="1">
    <source>
        <dbReference type="EMBL" id="CAH7674304.1"/>
    </source>
</evidence>
<evidence type="ECO:0000313" key="2">
    <source>
        <dbReference type="Proteomes" id="UP001153365"/>
    </source>
</evidence>
<gene>
    <name evidence="1" type="ORF">PPACK8108_LOCUS9215</name>
</gene>
<protein>
    <submittedName>
        <fullName evidence="1">Uncharacterized protein</fullName>
    </submittedName>
</protein>
<proteinExistence type="predicted"/>
<accession>A0AAV0AWQ7</accession>
<dbReference type="AlphaFoldDB" id="A0AAV0AWQ7"/>
<dbReference type="Proteomes" id="UP001153365">
    <property type="component" value="Unassembled WGS sequence"/>
</dbReference>
<sequence>MVSKFVTCPLSNITIRLQTAALSSSRALVDQSQSRSRTPLQKPVWNTVRPNTFHPITLSREEEEDKDTGGFSSEVCTRPRTTAIADLVKNPGLSNKNHQDVF</sequence>
<organism evidence="1 2">
    <name type="scientific">Phakopsora pachyrhizi</name>
    <name type="common">Asian soybean rust disease fungus</name>
    <dbReference type="NCBI Taxonomy" id="170000"/>
    <lineage>
        <taxon>Eukaryota</taxon>
        <taxon>Fungi</taxon>
        <taxon>Dikarya</taxon>
        <taxon>Basidiomycota</taxon>
        <taxon>Pucciniomycotina</taxon>
        <taxon>Pucciniomycetes</taxon>
        <taxon>Pucciniales</taxon>
        <taxon>Phakopsoraceae</taxon>
        <taxon>Phakopsora</taxon>
    </lineage>
</organism>